<evidence type="ECO:0000313" key="1">
    <source>
        <dbReference type="EMBL" id="JAT92641.1"/>
    </source>
</evidence>
<accession>A0A1E1X0R7</accession>
<proteinExistence type="evidence at transcript level"/>
<dbReference type="EMBL" id="GFAC01006547">
    <property type="protein sequence ID" value="JAT92641.1"/>
    <property type="molecule type" value="mRNA"/>
</dbReference>
<reference evidence="1" key="1">
    <citation type="journal article" date="2017" name="Front. Cell. Infect. Microbiol.">
        <title>The Distinct Transcriptional Response of the Midgut of Amblyomma sculptum and Amblyomma aureolatum Ticks to Rickettsia rickettsii Correlates to Their Differences in Susceptibility to Infection.</title>
        <authorList>
            <person name="Martins L.A."/>
            <person name="Galletti M.F.B.M."/>
            <person name="Ribeiro J.M."/>
            <person name="Fujita A."/>
            <person name="Costa F.B."/>
            <person name="Labruna M.B."/>
            <person name="Daffre S."/>
            <person name="Fogaca A.C."/>
        </authorList>
    </citation>
    <scope>NUCLEOTIDE SEQUENCE</scope>
</reference>
<dbReference type="AlphaFoldDB" id="A0A1E1X0R7"/>
<feature type="non-terminal residue" evidence="1">
    <location>
        <position position="1"/>
    </location>
</feature>
<name>A0A1E1X0R7_9ACAR</name>
<sequence>NCTCYEGQGKYGHHVNGTLCMGVSEGYNSELDWKLGSCKNGSCEVIIIPHGCVGAPKSNPKKPQVGCAFTCIKNEKRMFGYYPQGTPCRHAVSPGNYVSGTCNIKEGKTLCTPPPAPPVC</sequence>
<protein>
    <submittedName>
        <fullName evidence="1">Putative secreted peptide</fullName>
    </submittedName>
</protein>
<organism evidence="1">
    <name type="scientific">Amblyomma aureolatum</name>
    <dbReference type="NCBI Taxonomy" id="187763"/>
    <lineage>
        <taxon>Eukaryota</taxon>
        <taxon>Metazoa</taxon>
        <taxon>Ecdysozoa</taxon>
        <taxon>Arthropoda</taxon>
        <taxon>Chelicerata</taxon>
        <taxon>Arachnida</taxon>
        <taxon>Acari</taxon>
        <taxon>Parasitiformes</taxon>
        <taxon>Ixodida</taxon>
        <taxon>Ixodoidea</taxon>
        <taxon>Ixodidae</taxon>
        <taxon>Amblyomminae</taxon>
        <taxon>Amblyomma</taxon>
    </lineage>
</organism>